<dbReference type="GO" id="GO:0000155">
    <property type="term" value="F:phosphorelay sensor kinase activity"/>
    <property type="evidence" value="ECO:0007669"/>
    <property type="project" value="InterPro"/>
</dbReference>
<dbReference type="SMART" id="SM00387">
    <property type="entry name" value="HATPase_c"/>
    <property type="match status" value="1"/>
</dbReference>
<dbReference type="CDD" id="cd00082">
    <property type="entry name" value="HisKA"/>
    <property type="match status" value="1"/>
</dbReference>
<name>A0A5A5TDT0_9CHLR</name>
<dbReference type="InterPro" id="IPR036097">
    <property type="entry name" value="HisK_dim/P_sf"/>
</dbReference>
<dbReference type="Gene3D" id="3.30.565.10">
    <property type="entry name" value="Histidine kinase-like ATPase, C-terminal domain"/>
    <property type="match status" value="1"/>
</dbReference>
<organism evidence="8 9">
    <name type="scientific">Dictyobacter arantiisoli</name>
    <dbReference type="NCBI Taxonomy" id="2014874"/>
    <lineage>
        <taxon>Bacteria</taxon>
        <taxon>Bacillati</taxon>
        <taxon>Chloroflexota</taxon>
        <taxon>Ktedonobacteria</taxon>
        <taxon>Ktedonobacterales</taxon>
        <taxon>Dictyobacteraceae</taxon>
        <taxon>Dictyobacter</taxon>
    </lineage>
</organism>
<dbReference type="PROSITE" id="PS50109">
    <property type="entry name" value="HIS_KIN"/>
    <property type="match status" value="1"/>
</dbReference>
<dbReference type="SUPFAM" id="SSF47384">
    <property type="entry name" value="Homodimeric domain of signal transducing histidine kinase"/>
    <property type="match status" value="1"/>
</dbReference>
<protein>
    <recommendedName>
        <fullName evidence="2">histidine kinase</fullName>
        <ecNumber evidence="2">2.7.13.3</ecNumber>
    </recommendedName>
</protein>
<dbReference type="InterPro" id="IPR035965">
    <property type="entry name" value="PAS-like_dom_sf"/>
</dbReference>
<dbReference type="OrthoDB" id="139642at2"/>
<evidence type="ECO:0000256" key="6">
    <source>
        <dbReference type="ARBA" id="ARBA00023012"/>
    </source>
</evidence>
<dbReference type="Gene3D" id="1.10.287.130">
    <property type="match status" value="1"/>
</dbReference>
<dbReference type="PANTHER" id="PTHR43547:SF2">
    <property type="entry name" value="HYBRID SIGNAL TRANSDUCTION HISTIDINE KINASE C"/>
    <property type="match status" value="1"/>
</dbReference>
<dbReference type="Pfam" id="PF02518">
    <property type="entry name" value="HATPase_c"/>
    <property type="match status" value="1"/>
</dbReference>
<keyword evidence="3" id="KW-0597">Phosphoprotein</keyword>
<dbReference type="SUPFAM" id="SSF55785">
    <property type="entry name" value="PYP-like sensor domain (PAS domain)"/>
    <property type="match status" value="1"/>
</dbReference>
<dbReference type="InterPro" id="IPR029016">
    <property type="entry name" value="GAF-like_dom_sf"/>
</dbReference>
<accession>A0A5A5TDT0</accession>
<dbReference type="InterPro" id="IPR003594">
    <property type="entry name" value="HATPase_dom"/>
</dbReference>
<dbReference type="SMART" id="SM00388">
    <property type="entry name" value="HisKA"/>
    <property type="match status" value="1"/>
</dbReference>
<dbReference type="EMBL" id="BIXY01000046">
    <property type="protein sequence ID" value="GCF09572.1"/>
    <property type="molecule type" value="Genomic_DNA"/>
</dbReference>
<dbReference type="PANTHER" id="PTHR43547">
    <property type="entry name" value="TWO-COMPONENT HISTIDINE KINASE"/>
    <property type="match status" value="1"/>
</dbReference>
<dbReference type="PRINTS" id="PR00344">
    <property type="entry name" value="BCTRLSENSOR"/>
</dbReference>
<dbReference type="Pfam" id="PF00512">
    <property type="entry name" value="HisKA"/>
    <property type="match status" value="1"/>
</dbReference>
<dbReference type="Pfam" id="PF13185">
    <property type="entry name" value="GAF_2"/>
    <property type="match status" value="1"/>
</dbReference>
<dbReference type="Gene3D" id="3.30.450.40">
    <property type="match status" value="2"/>
</dbReference>
<evidence type="ECO:0000259" key="7">
    <source>
        <dbReference type="PROSITE" id="PS50109"/>
    </source>
</evidence>
<evidence type="ECO:0000256" key="2">
    <source>
        <dbReference type="ARBA" id="ARBA00012438"/>
    </source>
</evidence>
<keyword evidence="9" id="KW-1185">Reference proteome</keyword>
<dbReference type="Proteomes" id="UP000322530">
    <property type="component" value="Unassembled WGS sequence"/>
</dbReference>
<evidence type="ECO:0000256" key="5">
    <source>
        <dbReference type="ARBA" id="ARBA00022777"/>
    </source>
</evidence>
<dbReference type="CDD" id="cd00075">
    <property type="entry name" value="HATPase"/>
    <property type="match status" value="1"/>
</dbReference>
<dbReference type="AlphaFoldDB" id="A0A5A5TDT0"/>
<sequence>MGQFKQKTASSEADRFEALSRISIALMSERDEASLLHLIAQTAVDLTGATYAAFTLRPTNEQGEITAPSEGSLFYLAAIVGVTEEENEYFRHLRLGGEGLLGPIFRHGVAVRIGNIPRLMHESTTEYGVRRNEARAAAFEFAHGQVPADGLRTIGMPHGHPTMCSFLGVPLLNRDQVVLGGLLLGHPEPEQFTENDERLLVGMAAQAAVALENTRLYQATYMQAQEVNAVFQEIADGVTLVDQNSCIVRENARARHMRERLLKDGHTQALEEMLYAPAARALAGQPANTLSVQVPDDHQEKREYVVRATPLHFPEFTRRSAPLGNLSQKQRTKLFPQAVVVWHDVTEAQRLMLEQRIHAETEAQRSLLQTILDELPSSVYLVRGKDARLVLANQAAKTVWGAEWPRDKPMQEFLDENQISIFMDDGRPLPFAQLATLRAVQKRETIYQHQEVIHYADGTTLPVLVNAIALAEGKLTINHHASPADRSGVSEDEIAAIVVHQDVSALKEAERLKDDFIGIAAHELRTPLAILRGAAQMLVVQTLRGNGSTLEAWQMESLQDIDQSTMRLVELTEDLLDVTRLHAGRLELHLEPSDMVALTRRVLKRIQASTQHHQLQMTSLTDYLIANADQRRIEQVLANIINNAIKYSPAGGLIEIEITQDAAQQVGYIAIKDHGIGIPLQQQAHIFGRFVRADNARNISGTGLGLYLCRELIERHEGRIWFESRENQGSTFHIALPLLVDLDR</sequence>
<evidence type="ECO:0000256" key="4">
    <source>
        <dbReference type="ARBA" id="ARBA00022679"/>
    </source>
</evidence>
<keyword evidence="4" id="KW-0808">Transferase</keyword>
<evidence type="ECO:0000256" key="1">
    <source>
        <dbReference type="ARBA" id="ARBA00000085"/>
    </source>
</evidence>
<comment type="catalytic activity">
    <reaction evidence="1">
        <text>ATP + protein L-histidine = ADP + protein N-phospho-L-histidine.</text>
        <dbReference type="EC" id="2.7.13.3"/>
    </reaction>
</comment>
<evidence type="ECO:0000313" key="9">
    <source>
        <dbReference type="Proteomes" id="UP000322530"/>
    </source>
</evidence>
<proteinExistence type="predicted"/>
<dbReference type="InterPro" id="IPR004358">
    <property type="entry name" value="Sig_transdc_His_kin-like_C"/>
</dbReference>
<dbReference type="SMART" id="SM00065">
    <property type="entry name" value="GAF"/>
    <property type="match status" value="1"/>
</dbReference>
<evidence type="ECO:0000313" key="8">
    <source>
        <dbReference type="EMBL" id="GCF09572.1"/>
    </source>
</evidence>
<dbReference type="RefSeq" id="WP_149402504.1">
    <property type="nucleotide sequence ID" value="NZ_BIXY01000046.1"/>
</dbReference>
<gene>
    <name evidence="8" type="ORF">KDI_31360</name>
</gene>
<keyword evidence="6" id="KW-0902">Two-component regulatory system</keyword>
<dbReference type="InterPro" id="IPR003661">
    <property type="entry name" value="HisK_dim/P_dom"/>
</dbReference>
<feature type="domain" description="Histidine kinase" evidence="7">
    <location>
        <begin position="519"/>
        <end position="740"/>
    </location>
</feature>
<dbReference type="InterPro" id="IPR036890">
    <property type="entry name" value="HATPase_C_sf"/>
</dbReference>
<dbReference type="EC" id="2.7.13.3" evidence="2"/>
<comment type="caution">
    <text evidence="8">The sequence shown here is derived from an EMBL/GenBank/DDBJ whole genome shotgun (WGS) entry which is preliminary data.</text>
</comment>
<evidence type="ECO:0000256" key="3">
    <source>
        <dbReference type="ARBA" id="ARBA00022553"/>
    </source>
</evidence>
<dbReference type="InterPro" id="IPR003018">
    <property type="entry name" value="GAF"/>
</dbReference>
<dbReference type="SUPFAM" id="SSF55781">
    <property type="entry name" value="GAF domain-like"/>
    <property type="match status" value="1"/>
</dbReference>
<keyword evidence="5" id="KW-0418">Kinase</keyword>
<reference evidence="8 9" key="1">
    <citation type="submission" date="2019-01" db="EMBL/GenBank/DDBJ databases">
        <title>Draft genome sequence of Dictyobacter sp. Uno17.</title>
        <authorList>
            <person name="Wang C.M."/>
            <person name="Zheng Y."/>
            <person name="Sakai Y."/>
            <person name="Abe K."/>
            <person name="Yokota A."/>
            <person name="Yabe S."/>
        </authorList>
    </citation>
    <scope>NUCLEOTIDE SEQUENCE [LARGE SCALE GENOMIC DNA]</scope>
    <source>
        <strain evidence="8 9">Uno17</strain>
    </source>
</reference>
<dbReference type="SUPFAM" id="SSF55874">
    <property type="entry name" value="ATPase domain of HSP90 chaperone/DNA topoisomerase II/histidine kinase"/>
    <property type="match status" value="1"/>
</dbReference>
<dbReference type="FunFam" id="3.30.565.10:FF:000006">
    <property type="entry name" value="Sensor histidine kinase WalK"/>
    <property type="match status" value="1"/>
</dbReference>
<dbReference type="Gene3D" id="3.30.450.20">
    <property type="entry name" value="PAS domain"/>
    <property type="match status" value="1"/>
</dbReference>
<dbReference type="InterPro" id="IPR005467">
    <property type="entry name" value="His_kinase_dom"/>
</dbReference>